<dbReference type="OrthoDB" id="1652165at2"/>
<evidence type="ECO:0000259" key="2">
    <source>
        <dbReference type="PROSITE" id="PS50835"/>
    </source>
</evidence>
<feature type="signal peptide" evidence="1">
    <location>
        <begin position="1"/>
        <end position="18"/>
    </location>
</feature>
<accession>A0A1T5D3P8</accession>
<feature type="chain" id="PRO_5012798148" evidence="1">
    <location>
        <begin position="19"/>
        <end position="1316"/>
    </location>
</feature>
<evidence type="ECO:0000256" key="1">
    <source>
        <dbReference type="SAM" id="SignalP"/>
    </source>
</evidence>
<dbReference type="NCBIfam" id="TIGR04131">
    <property type="entry name" value="Bac_Flav_CTERM"/>
    <property type="match status" value="1"/>
</dbReference>
<dbReference type="Proteomes" id="UP000191112">
    <property type="component" value="Unassembled WGS sequence"/>
</dbReference>
<reference evidence="3 4" key="1">
    <citation type="submission" date="2017-02" db="EMBL/GenBank/DDBJ databases">
        <authorList>
            <person name="Peterson S.W."/>
        </authorList>
    </citation>
    <scope>NUCLEOTIDE SEQUENCE [LARGE SCALE GENOMIC DNA]</scope>
    <source>
        <strain evidence="3 4">DSM 22323</strain>
    </source>
</reference>
<dbReference type="STRING" id="619805.SAMN05660477_00573"/>
<dbReference type="Gene3D" id="2.60.40.10">
    <property type="entry name" value="Immunoglobulins"/>
    <property type="match status" value="2"/>
</dbReference>
<dbReference type="PROSITE" id="PS50835">
    <property type="entry name" value="IG_LIKE"/>
    <property type="match status" value="1"/>
</dbReference>
<dbReference type="InterPro" id="IPR057708">
    <property type="entry name" value="DUF7948"/>
</dbReference>
<organism evidence="3 4">
    <name type="scientific">Soonwooa buanensis</name>
    <dbReference type="NCBI Taxonomy" id="619805"/>
    <lineage>
        <taxon>Bacteria</taxon>
        <taxon>Pseudomonadati</taxon>
        <taxon>Bacteroidota</taxon>
        <taxon>Flavobacteriia</taxon>
        <taxon>Flavobacteriales</taxon>
        <taxon>Weeksellaceae</taxon>
        <taxon>Chryseobacterium group</taxon>
        <taxon>Soonwooa</taxon>
    </lineage>
</organism>
<dbReference type="InterPro" id="IPR026341">
    <property type="entry name" value="T9SS_type_B"/>
</dbReference>
<dbReference type="PANTHER" id="PTHR35580:SF1">
    <property type="entry name" value="PHYTASE-LIKE DOMAIN-CONTAINING PROTEIN"/>
    <property type="match status" value="1"/>
</dbReference>
<dbReference type="InterPro" id="IPR013783">
    <property type="entry name" value="Ig-like_fold"/>
</dbReference>
<dbReference type="RefSeq" id="WP_079665839.1">
    <property type="nucleotide sequence ID" value="NZ_FUYZ01000001.1"/>
</dbReference>
<dbReference type="Pfam" id="PF25778">
    <property type="entry name" value="DUF7948"/>
    <property type="match status" value="1"/>
</dbReference>
<dbReference type="PANTHER" id="PTHR35580">
    <property type="entry name" value="CELL SURFACE GLYCOPROTEIN (S-LAYER PROTEIN)-LIKE PROTEIN"/>
    <property type="match status" value="1"/>
</dbReference>
<gene>
    <name evidence="3" type="ORF">SAMN05660477_00573</name>
</gene>
<keyword evidence="1" id="KW-0732">Signal</keyword>
<dbReference type="InterPro" id="IPR007110">
    <property type="entry name" value="Ig-like_dom"/>
</dbReference>
<dbReference type="Pfam" id="PF13585">
    <property type="entry name" value="CHU_C"/>
    <property type="match status" value="1"/>
</dbReference>
<evidence type="ECO:0000313" key="4">
    <source>
        <dbReference type="Proteomes" id="UP000191112"/>
    </source>
</evidence>
<name>A0A1T5D3P8_9FLAO</name>
<evidence type="ECO:0000313" key="3">
    <source>
        <dbReference type="EMBL" id="SKB66223.1"/>
    </source>
</evidence>
<protein>
    <submittedName>
        <fullName evidence="3">Gliding motility-associated C-terminal domain-containing protein</fullName>
    </submittedName>
</protein>
<dbReference type="InterPro" id="IPR052918">
    <property type="entry name" value="Motility_Chemotaxis_Reg"/>
</dbReference>
<proteinExistence type="predicted"/>
<sequence>MKRIFIIVFLSIATLLLAQNKYQNQYYFYENKGQIIDQKAKPNPEVKYLFNSAGLNVQIKKNGFSYDVYEVEKKVSKKKQATSENTINPKLQKKQNQNVEYTSKYHRVDINLVNANNNVQIEAEGKSQDYENYYNLEHNPKGVENVHRYQRIVYKNVYNNVDLVFFKPEDSTKTVEYNFLVHPGGKVSDIKMKFEGAKTKLKDGKLAMALRFGEMQENIPNSWIEHSNSKQNIAVNFKDFGNQTFGFDSEINTSDKTIVIDPVPTRIWGSFFGGDNEDIGLIRTDNNDDVYVYGNTWSSINIATTGAYQTTFNTSGYRDAFLAKISKDGSQKLWGTYYGMKYYDDFMQVTFDNQNNVFATGQIHIPSPTSPNNPYSANIQMSLVKFSPTGTMIYNNIYGGNGEEEPWDIAYLNNNIYVIGNTSSTADFATAGAFQSSVTGGRNGFVAKFDSNSGNKDWITYYAGSGATSLYKIFNVDNDTIEIIGRTAGTTLPLKNPIRSSNNGGGSDGVYIIFDEIGDLKYGTFLGEDVKNEYLQSARRIGDEVYISAEQYINSTSEKGLLYRINTKTNSIVSSKLFDLYDTLQNITYIDEQANIFVSGSTTHLGTIDYTGVSTPGAFLENPPSSQNVFVVKYDSDLNKIWGTFYYGSQVNDVIKDKSGNLYFYGMVSGNIPNIATPGAFQQNNLNTSNSIYIAKFIDCSSSATASSNSPICIGSNIELKASGGTNYSWTGPNGFTSSLQNPIITNATTANSGVYSCAITGSGGCDGTYTVTVFVGDNEKPIPDDPNLPKLTGDCNFVVTTIPTATDKCAGKITATTTDPLSYSLPGLYTITWHYTDRNGNTEIQTQLVEITDQPKPTGSQQQNFCAIDHPEISDIQVVGTNLKWYNASGLILPVNTALVDNTTYYVTQNSAGCESSKLEILVNVSDPVAPSGNSPQSFCIGQNPTLGDIAITGQNIKWYNASNILLAQTTPLVDGETYYATQTISSCESINKLAVKVAVNNSSISASNYVEPTFCNDTTDDFKLINLNDYRTKLITNITGLQFTFYDSNNQLVPDFTKAKLNIGHNLFNVEIKNTVGCSQWFTLEFNLNKKPKLSLPSEVEFCSGIDAELNAGDCAGCTFLWNTGETSQIIKTQTEGTYTVTVTTEKTCQNSASVVVKKAKLATIKNIQIENNLVTITMSEAGDYLYSDDNINWQTSNQFKLENGNYTIYVKTKMGCLIDQRTISIFEIPNSFSPNADGINDTWKIKGLENYKDSQVIVLDRFGKKLFETKVNGIFEWNGKINGHPLPTDTYWYIINVSDGRSFKGFLVLKNRN</sequence>
<keyword evidence="4" id="KW-1185">Reference proteome</keyword>
<dbReference type="EMBL" id="FUYZ01000001">
    <property type="protein sequence ID" value="SKB66223.1"/>
    <property type="molecule type" value="Genomic_DNA"/>
</dbReference>
<feature type="domain" description="Ig-like" evidence="2">
    <location>
        <begin position="673"/>
        <end position="773"/>
    </location>
</feature>